<evidence type="ECO:0000259" key="3">
    <source>
        <dbReference type="PROSITE" id="PS50206"/>
    </source>
</evidence>
<dbReference type="InterPro" id="IPR000195">
    <property type="entry name" value="Rab-GAP-TBC_dom"/>
</dbReference>
<feature type="domain" description="Protein kinase" evidence="1">
    <location>
        <begin position="1"/>
        <end position="374"/>
    </location>
</feature>
<dbReference type="PROSITE" id="PS50011">
    <property type="entry name" value="PROTEIN_KINASE_DOM"/>
    <property type="match status" value="1"/>
</dbReference>
<gene>
    <name evidence="4" type="ORF">BEWA_039490</name>
</gene>
<dbReference type="Pfam" id="PF00566">
    <property type="entry name" value="RabGAP-TBC"/>
    <property type="match status" value="1"/>
</dbReference>
<dbReference type="PROSITE" id="PS50206">
    <property type="entry name" value="RHODANESE_3"/>
    <property type="match status" value="1"/>
</dbReference>
<dbReference type="PROSITE" id="PS50086">
    <property type="entry name" value="TBC_RABGAP"/>
    <property type="match status" value="1"/>
</dbReference>
<dbReference type="SUPFAM" id="SSF52821">
    <property type="entry name" value="Rhodanese/Cell cycle control phosphatase"/>
    <property type="match status" value="1"/>
</dbReference>
<dbReference type="KEGG" id="beq:BEWA_039490"/>
<dbReference type="PANTHER" id="PTHR24362">
    <property type="entry name" value="SERINE/THREONINE-PROTEIN KINASE NEK"/>
    <property type="match status" value="1"/>
</dbReference>
<dbReference type="Gene3D" id="1.10.510.10">
    <property type="entry name" value="Transferase(Phosphotransferase) domain 1"/>
    <property type="match status" value="1"/>
</dbReference>
<dbReference type="SMART" id="SM00220">
    <property type="entry name" value="S_TKc"/>
    <property type="match status" value="1"/>
</dbReference>
<protein>
    <submittedName>
        <fullName evidence="4">Uncharacterized protein</fullName>
    </submittedName>
</protein>
<dbReference type="PANTHER" id="PTHR24362:SF309">
    <property type="entry name" value="PROTEIN KINASE DOMAIN-CONTAINING PROTEIN"/>
    <property type="match status" value="1"/>
</dbReference>
<dbReference type="InterPro" id="IPR036873">
    <property type="entry name" value="Rhodanese-like_dom_sf"/>
</dbReference>
<dbReference type="RefSeq" id="XP_004833363.1">
    <property type="nucleotide sequence ID" value="XM_004833306.1"/>
</dbReference>
<sequence length="947" mass="107813">MPRSGGLLDSQITLNVERFFFGKHESLYPGTHLTEKTTDIRGVVSDGFQYLKSLSHVNVCSYVDMLRSDDNNYVFLSEGYSLTLGDVLERIEKSKWSKSDVYGSIELVGIINQIISGVQYLHSSGIAHGALTLENILVTPDGYVKIWGYAKPYLSGLISRFLRKCNDSEPMDVGIDELSSLQLFYTPPEVILDCKLEANFKVDVWSLGICILTILSHFLHVTASIPVTGHRDVAEISKEKATDLKNAFVVLSSLLYVFGSEYSDEFKGNVSAIGLNIAKMVKNTFPTPNDEQSALETICRASSEHVDSVMNYLVNLIDWITGKRIFDILDLEPGNGSSNYSKELYILGICYDCLIIDPSERPSSLDIALRYDIIKHKIPHCTKSFPRFAWSISDKYTDFISDCSNHEMCRRKYVTCPNTSEYLNLDVGMDDIFYYWKLIGNDPLNLVQSLQMPPLSCLVDENGAIQEGPFFKLEAARKEYTLDRFGLGELFTHIKVASLFPMVLEHQLRPSCGYARQHSFIYQWFRIYRFRKLLDSFNKEKIIAEAKIDIPPLLRKFIWCAILDIEYKNEPCVAVAKSRLVSEIEKVAVFYSNDILRSKKSLSEIASAIEYIENKYAKLTSCFYSFCIPLFLLYHDATTVFREILETIFCKYLKDFYVPSGSFVSTFLAEFTTLLNFFDPKVASHLRSIGAYADSYALPWFMTLFAENLSVHQLYIIMDAVVLRPRSFVKYLAVATVHCMRENVLGLASSHAFTSFISCAMETINMPMLVNLAISLYNRWNEILTLGKDEASSQSLDRGTFTFIMEEFPFERCFRLPLDAFSSVLNNCILVDLRPLESYNFGSIPNSIHVDVLLNILSDSVSTGNKFTGKHANAKLNAAIKELQDKTNLLWLHKSSSFIIIAAGDGYDLEEEMLYIQRLTFEFNIRHLCYYRINADEWPRVLTLAKI</sequence>
<evidence type="ECO:0000259" key="1">
    <source>
        <dbReference type="PROSITE" id="PS50011"/>
    </source>
</evidence>
<accession>L1LEY5</accession>
<name>L1LEY5_THEEQ</name>
<dbReference type="Pfam" id="PF00069">
    <property type="entry name" value="Pkinase"/>
    <property type="match status" value="1"/>
</dbReference>
<feature type="domain" description="Rab-GAP TBC" evidence="2">
    <location>
        <begin position="549"/>
        <end position="725"/>
    </location>
</feature>
<dbReference type="GO" id="GO:0005524">
    <property type="term" value="F:ATP binding"/>
    <property type="evidence" value="ECO:0007669"/>
    <property type="project" value="InterPro"/>
</dbReference>
<dbReference type="eggNOG" id="KOG1093">
    <property type="taxonomic scope" value="Eukaryota"/>
</dbReference>
<feature type="domain" description="Rhodanese" evidence="3">
    <location>
        <begin position="824"/>
        <end position="852"/>
    </location>
</feature>
<dbReference type="InterPro" id="IPR035969">
    <property type="entry name" value="Rab-GAP_TBC_sf"/>
</dbReference>
<dbReference type="Gene3D" id="1.10.472.80">
    <property type="entry name" value="Ypt/Rab-GAP domain of gyp1p, domain 3"/>
    <property type="match status" value="1"/>
</dbReference>
<dbReference type="AlphaFoldDB" id="L1LEY5"/>
<reference evidence="4 5" key="1">
    <citation type="journal article" date="2012" name="BMC Genomics">
        <title>Comparative genomic analysis and phylogenetic position of Theileria equi.</title>
        <authorList>
            <person name="Kappmeyer L.S."/>
            <person name="Thiagarajan M."/>
            <person name="Herndon D.R."/>
            <person name="Ramsay J.D."/>
            <person name="Caler E."/>
            <person name="Djikeng A."/>
            <person name="Gillespie J.J."/>
            <person name="Lau A.O."/>
            <person name="Roalson E.H."/>
            <person name="Silva J.C."/>
            <person name="Silva M.G."/>
            <person name="Suarez C.E."/>
            <person name="Ueti M.W."/>
            <person name="Nene V.M."/>
            <person name="Mealey R.H."/>
            <person name="Knowles D.P."/>
            <person name="Brayton K.A."/>
        </authorList>
    </citation>
    <scope>NUCLEOTIDE SEQUENCE [LARGE SCALE GENOMIC DNA]</scope>
    <source>
        <strain evidence="4 5">WA</strain>
    </source>
</reference>
<keyword evidence="5" id="KW-1185">Reference proteome</keyword>
<dbReference type="GO" id="GO:0004672">
    <property type="term" value="F:protein kinase activity"/>
    <property type="evidence" value="ECO:0007669"/>
    <property type="project" value="InterPro"/>
</dbReference>
<dbReference type="EMBL" id="ACOU01000002">
    <property type="protein sequence ID" value="EKX73911.1"/>
    <property type="molecule type" value="Genomic_DNA"/>
</dbReference>
<organism evidence="4 5">
    <name type="scientific">Theileria equi strain WA</name>
    <dbReference type="NCBI Taxonomy" id="1537102"/>
    <lineage>
        <taxon>Eukaryota</taxon>
        <taxon>Sar</taxon>
        <taxon>Alveolata</taxon>
        <taxon>Apicomplexa</taxon>
        <taxon>Aconoidasida</taxon>
        <taxon>Piroplasmida</taxon>
        <taxon>Theileriidae</taxon>
        <taxon>Theileria</taxon>
    </lineage>
</organism>
<proteinExistence type="predicted"/>
<dbReference type="GeneID" id="15807359"/>
<dbReference type="InterPro" id="IPR001763">
    <property type="entry name" value="Rhodanese-like_dom"/>
</dbReference>
<dbReference type="Proteomes" id="UP000031512">
    <property type="component" value="Unassembled WGS sequence"/>
</dbReference>
<dbReference type="SUPFAM" id="SSF47923">
    <property type="entry name" value="Ypt/Rab-GAP domain of gyp1p"/>
    <property type="match status" value="1"/>
</dbReference>
<dbReference type="InterPro" id="IPR011009">
    <property type="entry name" value="Kinase-like_dom_sf"/>
</dbReference>
<evidence type="ECO:0000313" key="4">
    <source>
        <dbReference type="EMBL" id="EKX73911.1"/>
    </source>
</evidence>
<dbReference type="STRING" id="1537102.L1LEY5"/>
<dbReference type="OrthoDB" id="248923at2759"/>
<evidence type="ECO:0000313" key="5">
    <source>
        <dbReference type="Proteomes" id="UP000031512"/>
    </source>
</evidence>
<dbReference type="SUPFAM" id="SSF56112">
    <property type="entry name" value="Protein kinase-like (PK-like)"/>
    <property type="match status" value="1"/>
</dbReference>
<dbReference type="SMART" id="SM00164">
    <property type="entry name" value="TBC"/>
    <property type="match status" value="1"/>
</dbReference>
<dbReference type="InterPro" id="IPR000719">
    <property type="entry name" value="Prot_kinase_dom"/>
</dbReference>
<comment type="caution">
    <text evidence="4">The sequence shown here is derived from an EMBL/GenBank/DDBJ whole genome shotgun (WGS) entry which is preliminary data.</text>
</comment>
<dbReference type="VEuPathDB" id="PiroplasmaDB:BEWA_039490"/>
<evidence type="ECO:0000259" key="2">
    <source>
        <dbReference type="PROSITE" id="PS50086"/>
    </source>
</evidence>